<keyword evidence="8" id="KW-0812">Transmembrane</keyword>
<feature type="transmembrane region" description="Helical" evidence="8">
    <location>
        <begin position="235"/>
        <end position="253"/>
    </location>
</feature>
<dbReference type="InterPro" id="IPR005467">
    <property type="entry name" value="His_kinase_dom"/>
</dbReference>
<keyword evidence="9" id="KW-0732">Signal</keyword>
<evidence type="ECO:0000256" key="3">
    <source>
        <dbReference type="ARBA" id="ARBA00022679"/>
    </source>
</evidence>
<dbReference type="PRINTS" id="PR00344">
    <property type="entry name" value="BCTRLSENSOR"/>
</dbReference>
<keyword evidence="5 11" id="KW-0418">Kinase</keyword>
<proteinExistence type="predicted"/>
<feature type="transmembrane region" description="Helical" evidence="8">
    <location>
        <begin position="363"/>
        <end position="383"/>
    </location>
</feature>
<dbReference type="InterPro" id="IPR011622">
    <property type="entry name" value="7TMR_DISM_rcpt_extracell_dom2"/>
</dbReference>
<evidence type="ECO:0000256" key="2">
    <source>
        <dbReference type="ARBA" id="ARBA00012438"/>
    </source>
</evidence>
<dbReference type="PANTHER" id="PTHR44936">
    <property type="entry name" value="SENSOR PROTEIN CREC"/>
    <property type="match status" value="1"/>
</dbReference>
<dbReference type="AlphaFoldDB" id="A0A1A7BFQ5"/>
<dbReference type="InterPro" id="IPR050980">
    <property type="entry name" value="2C_sensor_his_kinase"/>
</dbReference>
<feature type="transmembrane region" description="Helical" evidence="8">
    <location>
        <begin position="395"/>
        <end position="417"/>
    </location>
</feature>
<evidence type="ECO:0000256" key="5">
    <source>
        <dbReference type="ARBA" id="ARBA00022777"/>
    </source>
</evidence>
<dbReference type="EC" id="2.7.13.3" evidence="2"/>
<dbReference type="Pfam" id="PF02518">
    <property type="entry name" value="HATPase_c"/>
    <property type="match status" value="1"/>
</dbReference>
<dbReference type="EMBL" id="LZYB01000003">
    <property type="protein sequence ID" value="OBV11358.1"/>
    <property type="molecule type" value="Genomic_DNA"/>
</dbReference>
<feature type="transmembrane region" description="Helical" evidence="8">
    <location>
        <begin position="211"/>
        <end position="228"/>
    </location>
</feature>
<comment type="catalytic activity">
    <reaction evidence="1">
        <text>ATP + protein L-histidine = ADP + protein N-phospho-L-histidine.</text>
        <dbReference type="EC" id="2.7.13.3"/>
    </reaction>
</comment>
<dbReference type="SMART" id="SM00387">
    <property type="entry name" value="HATPase_c"/>
    <property type="match status" value="1"/>
</dbReference>
<feature type="transmembrane region" description="Helical" evidence="8">
    <location>
        <begin position="306"/>
        <end position="326"/>
    </location>
</feature>
<feature type="chain" id="PRO_5008354925" description="histidine kinase" evidence="9">
    <location>
        <begin position="38"/>
        <end position="673"/>
    </location>
</feature>
<keyword evidence="3" id="KW-0808">Transferase</keyword>
<dbReference type="InterPro" id="IPR004358">
    <property type="entry name" value="Sig_transdc_His_kin-like_C"/>
</dbReference>
<dbReference type="Gene3D" id="3.30.565.10">
    <property type="entry name" value="Histidine kinase-like ATPase, C-terminal domain"/>
    <property type="match status" value="1"/>
</dbReference>
<evidence type="ECO:0000256" key="1">
    <source>
        <dbReference type="ARBA" id="ARBA00000085"/>
    </source>
</evidence>
<keyword evidence="12" id="KW-1185">Reference proteome</keyword>
<dbReference type="InterPro" id="IPR003594">
    <property type="entry name" value="HATPase_dom"/>
</dbReference>
<dbReference type="GO" id="GO:0004673">
    <property type="term" value="F:protein histidine kinase activity"/>
    <property type="evidence" value="ECO:0007669"/>
    <property type="project" value="UniProtKB-EC"/>
</dbReference>
<dbReference type="Proteomes" id="UP000092484">
    <property type="component" value="Unassembled WGS sequence"/>
</dbReference>
<evidence type="ECO:0000256" key="9">
    <source>
        <dbReference type="SAM" id="SignalP"/>
    </source>
</evidence>
<gene>
    <name evidence="11" type="ORF">I603_1766</name>
</gene>
<feature type="transmembrane region" description="Helical" evidence="8">
    <location>
        <begin position="273"/>
        <end position="294"/>
    </location>
</feature>
<dbReference type="InterPro" id="IPR036890">
    <property type="entry name" value="HATPase_C_sf"/>
</dbReference>
<keyword evidence="8" id="KW-0472">Membrane</keyword>
<keyword evidence="8" id="KW-1133">Transmembrane helix</keyword>
<feature type="transmembrane region" description="Helical" evidence="8">
    <location>
        <begin position="332"/>
        <end position="351"/>
    </location>
</feature>
<feature type="coiled-coil region" evidence="7">
    <location>
        <begin position="416"/>
        <end position="463"/>
    </location>
</feature>
<evidence type="ECO:0000313" key="12">
    <source>
        <dbReference type="Proteomes" id="UP000092484"/>
    </source>
</evidence>
<evidence type="ECO:0000256" key="7">
    <source>
        <dbReference type="SAM" id="Coils"/>
    </source>
</evidence>
<feature type="signal peptide" evidence="9">
    <location>
        <begin position="1"/>
        <end position="37"/>
    </location>
</feature>
<evidence type="ECO:0000313" key="11">
    <source>
        <dbReference type="EMBL" id="OBV11358.1"/>
    </source>
</evidence>
<evidence type="ECO:0000256" key="4">
    <source>
        <dbReference type="ARBA" id="ARBA00022741"/>
    </source>
</evidence>
<keyword evidence="7" id="KW-0175">Coiled coil</keyword>
<dbReference type="GO" id="GO:0005524">
    <property type="term" value="F:ATP binding"/>
    <property type="evidence" value="ECO:0007669"/>
    <property type="project" value="UniProtKB-KW"/>
</dbReference>
<dbReference type="SUPFAM" id="SSF55874">
    <property type="entry name" value="ATPase domain of HSP90 chaperone/DNA topoisomerase II/histidine kinase"/>
    <property type="match status" value="1"/>
</dbReference>
<evidence type="ECO:0000256" key="8">
    <source>
        <dbReference type="SAM" id="Phobius"/>
    </source>
</evidence>
<evidence type="ECO:0000256" key="6">
    <source>
        <dbReference type="ARBA" id="ARBA00022840"/>
    </source>
</evidence>
<reference evidence="11 12" key="1">
    <citation type="submission" date="2016-06" db="EMBL/GenBank/DDBJ databases">
        <title>Genome sequence of Porphyrobacter dokdonensis DSW-74.</title>
        <authorList>
            <person name="Kim J.F."/>
            <person name="Song J.Y."/>
        </authorList>
    </citation>
    <scope>NUCLEOTIDE SEQUENCE [LARGE SCALE GENOMIC DNA]</scope>
    <source>
        <strain evidence="11 12">DSW-74</strain>
    </source>
</reference>
<evidence type="ECO:0000259" key="10">
    <source>
        <dbReference type="PROSITE" id="PS50109"/>
    </source>
</evidence>
<dbReference type="InterPro" id="IPR011623">
    <property type="entry name" value="7TMR_DISM_rcpt_extracell_dom1"/>
</dbReference>
<accession>A0A1A7BFQ5</accession>
<sequence>MQHMINQKPLGLLPRILRKAVAALTLLAASLAVQVSAQESAQESTLGDTVELPQGNNHLQPFASLRYLIVDAERLAPEAVIARRDQFKPLQNPWVDFGKQKGAVWLLVAVQNTSARPGKWMIDIQRPFVDELLVQKRTSGEPPETLLWADRNTPFEDRPVVSQYLVAPLWMEAGERAEILVGLRSSTGSWMPLTFATPERMRTAHMQEARFNWVINGAMVALVIIAIAMGRLVGWPLVTAFAAYVGLSALFVANNEGYLHRFIWPDAMGAYEPANLILLVGMMIAVLQFARLFAGLAKHYPRTNRAVQVLQALLIAVGVSSAFFWQSDTMRWAVFLHVPFVALAYFSTAILAWRSRVLGATPFLAGSAAILFTVATMAAVLLSPGRFPMTVALDYFHATLLFESFAFLVAILVRMLAIQRDLNRSLEAEVNATREKLQLAEALQESRNRYDLARTHAESLRARIAATSHDLQQPLLSLHRGLKDVAARDPEAAGNLEAALAYLQKVTESGLAGSMPKDDDDEERPDQGIETFPARLVLANCAAMFGNEARAAGIEVRTRGSDVNVTTEPVELMRAASNLVSNALKHARATRVLIAVQRREDHLLLKVIDNGIGLDQAQLDRLSAAYAKGEDSTGHGLGLHLVRQFAERPGHGFEMRSAPGRGTCMILRLPRGR</sequence>
<dbReference type="Pfam" id="PF07695">
    <property type="entry name" value="7TMR-DISM_7TM"/>
    <property type="match status" value="1"/>
</dbReference>
<dbReference type="Pfam" id="PF07696">
    <property type="entry name" value="7TMR-DISMED2"/>
    <property type="match status" value="1"/>
</dbReference>
<keyword evidence="4" id="KW-0547">Nucleotide-binding</keyword>
<dbReference type="STRING" id="1300349.I603_1766"/>
<feature type="domain" description="Histidine kinase" evidence="10">
    <location>
        <begin position="466"/>
        <end position="673"/>
    </location>
</feature>
<organism evidence="11 12">
    <name type="scientific">Erythrobacter dokdonensis DSW-74</name>
    <dbReference type="NCBI Taxonomy" id="1300349"/>
    <lineage>
        <taxon>Bacteria</taxon>
        <taxon>Pseudomonadati</taxon>
        <taxon>Pseudomonadota</taxon>
        <taxon>Alphaproteobacteria</taxon>
        <taxon>Sphingomonadales</taxon>
        <taxon>Erythrobacteraceae</taxon>
        <taxon>Erythrobacter/Porphyrobacter group</taxon>
        <taxon>Erythrobacter</taxon>
    </lineage>
</organism>
<dbReference type="PATRIC" id="fig|1300349.4.peg.1757"/>
<dbReference type="PROSITE" id="PS50109">
    <property type="entry name" value="HIS_KIN"/>
    <property type="match status" value="1"/>
</dbReference>
<name>A0A1A7BFQ5_9SPHN</name>
<keyword evidence="6" id="KW-0067">ATP-binding</keyword>
<dbReference type="Gene3D" id="2.60.40.2380">
    <property type="match status" value="1"/>
</dbReference>
<dbReference type="PANTHER" id="PTHR44936:SF10">
    <property type="entry name" value="SENSOR PROTEIN RSTB"/>
    <property type="match status" value="1"/>
</dbReference>
<protein>
    <recommendedName>
        <fullName evidence="2">histidine kinase</fullName>
        <ecNumber evidence="2">2.7.13.3</ecNumber>
    </recommendedName>
</protein>
<comment type="caution">
    <text evidence="11">The sequence shown here is derived from an EMBL/GenBank/DDBJ whole genome shotgun (WGS) entry which is preliminary data.</text>
</comment>